<proteinExistence type="predicted"/>
<dbReference type="Gene3D" id="3.30.9.10">
    <property type="entry name" value="D-Amino Acid Oxidase, subunit A, domain 2"/>
    <property type="match status" value="1"/>
</dbReference>
<keyword evidence="3" id="KW-0274">FAD</keyword>
<feature type="domain" description="FAD dependent oxidoreductase" evidence="5">
    <location>
        <begin position="4"/>
        <end position="361"/>
    </location>
</feature>
<keyword evidence="2" id="KW-0285">Flavoprotein</keyword>
<evidence type="ECO:0000256" key="3">
    <source>
        <dbReference type="ARBA" id="ARBA00022827"/>
    </source>
</evidence>
<evidence type="ECO:0000256" key="4">
    <source>
        <dbReference type="ARBA" id="ARBA00023002"/>
    </source>
</evidence>
<dbReference type="InterPro" id="IPR006076">
    <property type="entry name" value="FAD-dep_OxRdtase"/>
</dbReference>
<evidence type="ECO:0000313" key="7">
    <source>
        <dbReference type="Proteomes" id="UP000665026"/>
    </source>
</evidence>
<dbReference type="InterPro" id="IPR045170">
    <property type="entry name" value="MTOX"/>
</dbReference>
<dbReference type="AlphaFoldDB" id="A0A975ER00"/>
<dbReference type="GO" id="GO:0050660">
    <property type="term" value="F:flavin adenine dinucleotide binding"/>
    <property type="evidence" value="ECO:0007669"/>
    <property type="project" value="InterPro"/>
</dbReference>
<reference evidence="6" key="1">
    <citation type="submission" date="2020-07" db="EMBL/GenBank/DDBJ databases">
        <title>Genome sequences of bacteria associated with the marine, planktonic diatom Thalassiosira profunda strain ECT2AJA-044.</title>
        <authorList>
            <person name="Gargas C.B."/>
            <person name="Roberts W.R."/>
            <person name="Alverson A.J."/>
        </authorList>
    </citation>
    <scope>NUCLEOTIDE SEQUENCE</scope>
    <source>
        <strain evidence="6">ECT2AJA-044</strain>
    </source>
</reference>
<dbReference type="InterPro" id="IPR036188">
    <property type="entry name" value="FAD/NAD-bd_sf"/>
</dbReference>
<evidence type="ECO:0000313" key="6">
    <source>
        <dbReference type="EMBL" id="QTN36721.1"/>
    </source>
</evidence>
<evidence type="ECO:0000259" key="5">
    <source>
        <dbReference type="Pfam" id="PF01266"/>
    </source>
</evidence>
<gene>
    <name evidence="6" type="ORF">HZ995_04160</name>
</gene>
<dbReference type="EMBL" id="CP060010">
    <property type="protein sequence ID" value="QTN36721.1"/>
    <property type="molecule type" value="Genomic_DNA"/>
</dbReference>
<protein>
    <submittedName>
        <fullName evidence="6">FAD-dependent oxidoreductase</fullName>
    </submittedName>
</protein>
<dbReference type="Gene3D" id="3.50.50.60">
    <property type="entry name" value="FAD/NAD(P)-binding domain"/>
    <property type="match status" value="1"/>
</dbReference>
<dbReference type="PANTHER" id="PTHR10961:SF10">
    <property type="entry name" value="FAD DEPENDENT OXIDOREDUCTASE DOMAIN-CONTAINING PROTEIN"/>
    <property type="match status" value="1"/>
</dbReference>
<dbReference type="SUPFAM" id="SSF54373">
    <property type="entry name" value="FAD-linked reductases, C-terminal domain"/>
    <property type="match status" value="1"/>
</dbReference>
<sequence>MVYAVIGAGMIGSAAARHLAEAGHDVILIGPSEPDDKSKHTGAFASHYDAGRITRGLATDPFWAQASQASIARYRQIEADSGISFYNDVGCLLAGPKDATHLQDVGRVASDLHIDAEHLSQKDMQNRFPFFAFSKDDIGYFEAKNAGTINPRALVAAQIKLAVAHGAQVLRTEAQALRETVSGLVIETTSGDIEADQVLVAIGGFAPTLIDDLNLRVYARTVALFEVSESEARRLHNCPSMIYLDQDGNDPYLLPTIRYPDGKVYLKLGGDPDDRHLAPHEMTDWFQSSGNPDVGAHLEAQMRARMPDLQIDSVTTNACVTTFTDTGRPLIRRHSERISLAVAGCGAGAKCSDELGRLGAETLLGRALPAWASQ</sequence>
<evidence type="ECO:0000256" key="2">
    <source>
        <dbReference type="ARBA" id="ARBA00022630"/>
    </source>
</evidence>
<dbReference type="SUPFAM" id="SSF51905">
    <property type="entry name" value="FAD/NAD(P)-binding domain"/>
    <property type="match status" value="1"/>
</dbReference>
<dbReference type="KEGG" id="cact:HZ995_04160"/>
<dbReference type="GO" id="GO:0008115">
    <property type="term" value="F:sarcosine oxidase activity"/>
    <property type="evidence" value="ECO:0007669"/>
    <property type="project" value="TreeGrafter"/>
</dbReference>
<organism evidence="6 7">
    <name type="scientific">Cognatishimia activa</name>
    <dbReference type="NCBI Taxonomy" id="1715691"/>
    <lineage>
        <taxon>Bacteria</taxon>
        <taxon>Pseudomonadati</taxon>
        <taxon>Pseudomonadota</taxon>
        <taxon>Alphaproteobacteria</taxon>
        <taxon>Rhodobacterales</taxon>
        <taxon>Paracoccaceae</taxon>
        <taxon>Cognatishimia</taxon>
    </lineage>
</organism>
<accession>A0A975ER00</accession>
<dbReference type="Pfam" id="PF01266">
    <property type="entry name" value="DAO"/>
    <property type="match status" value="1"/>
</dbReference>
<evidence type="ECO:0000256" key="1">
    <source>
        <dbReference type="ARBA" id="ARBA00001974"/>
    </source>
</evidence>
<comment type="cofactor">
    <cofactor evidence="1">
        <name>FAD</name>
        <dbReference type="ChEBI" id="CHEBI:57692"/>
    </cofactor>
</comment>
<keyword evidence="4" id="KW-0560">Oxidoreductase</keyword>
<dbReference type="RefSeq" id="WP_209357420.1">
    <property type="nucleotide sequence ID" value="NZ_CP060010.1"/>
</dbReference>
<dbReference type="Proteomes" id="UP000665026">
    <property type="component" value="Chromosome"/>
</dbReference>
<dbReference type="PANTHER" id="PTHR10961">
    <property type="entry name" value="PEROXISOMAL SARCOSINE OXIDASE"/>
    <property type="match status" value="1"/>
</dbReference>
<name>A0A975ER00_9RHOB</name>